<dbReference type="SUPFAM" id="SSF54001">
    <property type="entry name" value="Cysteine proteinases"/>
    <property type="match status" value="1"/>
</dbReference>
<dbReference type="RefSeq" id="XP_004025190.1">
    <property type="nucleotide sequence ID" value="XM_004025141.1"/>
</dbReference>
<dbReference type="InterPro" id="IPR006615">
    <property type="entry name" value="Pept_C19_DUSP"/>
</dbReference>
<keyword evidence="4" id="KW-0808">Transferase</keyword>
<feature type="domain" description="USP" evidence="2">
    <location>
        <begin position="180"/>
        <end position="497"/>
    </location>
</feature>
<keyword evidence="4" id="KW-0012">Acyltransferase</keyword>
<dbReference type="SUPFAM" id="SSF143791">
    <property type="entry name" value="DUSP-like"/>
    <property type="match status" value="1"/>
</dbReference>
<evidence type="ECO:0000313" key="4">
    <source>
        <dbReference type="EMBL" id="EGR27738.1"/>
    </source>
</evidence>
<protein>
    <submittedName>
        <fullName evidence="4">Ubiquitin carboxyl-terminal hydrolase family protein, putative</fullName>
        <ecNumber evidence="4">2.3.1.97</ecNumber>
        <ecNumber evidence="4">3.1.2.15</ecNumber>
    </submittedName>
</protein>
<evidence type="ECO:0000259" key="3">
    <source>
        <dbReference type="PROSITE" id="PS51283"/>
    </source>
</evidence>
<dbReference type="Gene3D" id="3.90.70.10">
    <property type="entry name" value="Cysteine proteinases"/>
    <property type="match status" value="1"/>
</dbReference>
<dbReference type="Pfam" id="PF06337">
    <property type="entry name" value="DUSP"/>
    <property type="match status" value="1"/>
</dbReference>
<sequence>MIQLNKYIYFKLQQQTQVCFIILNFIIYSSQKIQLKYNNYQKNKQIQFLKNRRAYEEFVIKQLQQNEDLTEDNYYLSITWARDYTTYLQDNKPSPGPFDNQCLLIGNYNLKQNIILQQHYVLISSSIMYIIYNLYGGGPIIKQQNQITQSLTQHANSDSEQKQQQHFQNRSLYKYSIQPIGLQNTSNYCYMNSCIQCLFSIEQLNKYFYQKDYMKSSSEYKYKKKFQFCLDYNSLLKQFNQKTLDLNQQSQYINPIEFKKNSKNKFNPSEQHDAQEYLLFVLGEIQDELNYVLPQKYPTEFKDSQSAYDFYIQYHPSIVDQLFCGQLISEVQCNKCEHVSCAYDPFLDLSLSIDDKNLQNIDQCLENFFKAEQIDGNYKCEKCNKISKPQKKIRIGKTPQILVLHLKRFKMFPYKKKINSNISYSHILDIKRYCSLQNNQNQVNYKLFSIISHSGGVEYGHYVSFNKRKDKWYFCDDENIKKLLAVIGTMKFKYQESKGYIGDLIPEDKKQQKDQNDKLQTLVDQIDYAALDKFFFPFYGFHVICAGLLIFHVNFKI</sequence>
<organism evidence="4 5">
    <name type="scientific">Ichthyophthirius multifiliis</name>
    <name type="common">White spot disease agent</name>
    <name type="synonym">Ich</name>
    <dbReference type="NCBI Taxonomy" id="5932"/>
    <lineage>
        <taxon>Eukaryota</taxon>
        <taxon>Sar</taxon>
        <taxon>Alveolata</taxon>
        <taxon>Ciliophora</taxon>
        <taxon>Intramacronucleata</taxon>
        <taxon>Oligohymenophorea</taxon>
        <taxon>Hymenostomatida</taxon>
        <taxon>Ophryoglenina</taxon>
        <taxon>Ichthyophthirius</taxon>
    </lineage>
</organism>
<dbReference type="InterPro" id="IPR001394">
    <property type="entry name" value="Peptidase_C19_UCH"/>
</dbReference>
<keyword evidence="1" id="KW-0472">Membrane</keyword>
<evidence type="ECO:0000256" key="1">
    <source>
        <dbReference type="SAM" id="Phobius"/>
    </source>
</evidence>
<dbReference type="EC" id="3.1.2.15" evidence="4"/>
<dbReference type="PANTHER" id="PTHR24006">
    <property type="entry name" value="UBIQUITIN CARBOXYL-TERMINAL HYDROLASE"/>
    <property type="match status" value="1"/>
</dbReference>
<dbReference type="GO" id="GO:0016579">
    <property type="term" value="P:protein deubiquitination"/>
    <property type="evidence" value="ECO:0007669"/>
    <property type="project" value="InterPro"/>
</dbReference>
<dbReference type="Proteomes" id="UP000008983">
    <property type="component" value="Unassembled WGS sequence"/>
</dbReference>
<reference evidence="4 5" key="1">
    <citation type="submission" date="2011-07" db="EMBL/GenBank/DDBJ databases">
        <authorList>
            <person name="Coyne R."/>
            <person name="Brami D."/>
            <person name="Johnson J."/>
            <person name="Hostetler J."/>
            <person name="Hannick L."/>
            <person name="Clark T."/>
            <person name="Cassidy-Hanley D."/>
            <person name="Inman J."/>
        </authorList>
    </citation>
    <scope>NUCLEOTIDE SEQUENCE [LARGE SCALE GENOMIC DNA]</scope>
    <source>
        <strain evidence="4 5">G5</strain>
    </source>
</reference>
<evidence type="ECO:0000259" key="2">
    <source>
        <dbReference type="PROSITE" id="PS50235"/>
    </source>
</evidence>
<dbReference type="GO" id="GO:0004379">
    <property type="term" value="F:glycylpeptide N-tetradecanoyltransferase activity"/>
    <property type="evidence" value="ECO:0007669"/>
    <property type="project" value="UniProtKB-EC"/>
</dbReference>
<dbReference type="InterPro" id="IPR050164">
    <property type="entry name" value="Peptidase_C19"/>
</dbReference>
<dbReference type="OMA" id="YFDDHKI"/>
<gene>
    <name evidence="4" type="ORF">IMG5_190330</name>
</gene>
<dbReference type="STRING" id="857967.G0R467"/>
<dbReference type="Pfam" id="PF00443">
    <property type="entry name" value="UCH"/>
    <property type="match status" value="1"/>
</dbReference>
<dbReference type="InterPro" id="IPR018200">
    <property type="entry name" value="USP_CS"/>
</dbReference>
<dbReference type="GO" id="GO:0005829">
    <property type="term" value="C:cytosol"/>
    <property type="evidence" value="ECO:0007669"/>
    <property type="project" value="TreeGrafter"/>
</dbReference>
<dbReference type="PROSITE" id="PS00973">
    <property type="entry name" value="USP_2"/>
    <property type="match status" value="1"/>
</dbReference>
<feature type="domain" description="DUSP" evidence="3">
    <location>
        <begin position="47"/>
        <end position="147"/>
    </location>
</feature>
<dbReference type="AlphaFoldDB" id="G0R467"/>
<dbReference type="eggNOG" id="KOG1868">
    <property type="taxonomic scope" value="Eukaryota"/>
</dbReference>
<dbReference type="EC" id="2.3.1.97" evidence="4"/>
<dbReference type="PROSITE" id="PS51283">
    <property type="entry name" value="DUSP"/>
    <property type="match status" value="1"/>
</dbReference>
<proteinExistence type="predicted"/>
<dbReference type="GO" id="GO:0005634">
    <property type="term" value="C:nucleus"/>
    <property type="evidence" value="ECO:0007669"/>
    <property type="project" value="TreeGrafter"/>
</dbReference>
<name>G0R467_ICHMU</name>
<dbReference type="InParanoid" id="G0R467"/>
<dbReference type="PANTHER" id="PTHR24006:SF827">
    <property type="entry name" value="UBIQUITIN CARBOXYL-TERMINAL HYDROLASE 34"/>
    <property type="match status" value="1"/>
</dbReference>
<keyword evidence="5" id="KW-1185">Reference proteome</keyword>
<dbReference type="EMBL" id="GL984329">
    <property type="protein sequence ID" value="EGR27738.1"/>
    <property type="molecule type" value="Genomic_DNA"/>
</dbReference>
<feature type="transmembrane region" description="Helical" evidence="1">
    <location>
        <begin position="534"/>
        <end position="555"/>
    </location>
</feature>
<accession>G0R467</accession>
<dbReference type="InterPro" id="IPR028889">
    <property type="entry name" value="USP"/>
</dbReference>
<keyword evidence="1" id="KW-1133">Transmembrane helix</keyword>
<dbReference type="InterPro" id="IPR038765">
    <property type="entry name" value="Papain-like_cys_pep_sf"/>
</dbReference>
<keyword evidence="4" id="KW-0378">Hydrolase</keyword>
<dbReference type="InterPro" id="IPR035927">
    <property type="entry name" value="DUSP-like_sf"/>
</dbReference>
<dbReference type="PROSITE" id="PS50235">
    <property type="entry name" value="USP_3"/>
    <property type="match status" value="1"/>
</dbReference>
<dbReference type="GeneID" id="14903809"/>
<evidence type="ECO:0000313" key="5">
    <source>
        <dbReference type="Proteomes" id="UP000008983"/>
    </source>
</evidence>
<dbReference type="OrthoDB" id="447808at2759"/>
<keyword evidence="1" id="KW-0812">Transmembrane</keyword>
<dbReference type="GO" id="GO:0004843">
    <property type="term" value="F:cysteine-type deubiquitinase activity"/>
    <property type="evidence" value="ECO:0007669"/>
    <property type="project" value="InterPro"/>
</dbReference>
<dbReference type="Gene3D" id="3.30.2230.10">
    <property type="entry name" value="DUSP-like"/>
    <property type="match status" value="1"/>
</dbReference>